<reference evidence="3 4" key="1">
    <citation type="journal article" date="2009" name="Science">
        <title>Genome sequence, comparative analysis, and population genetics of the domestic horse.</title>
        <authorList>
            <consortium name="Broad Institute Genome Sequencing Platform"/>
            <consortium name="Broad Institute Whole Genome Assembly Team"/>
            <person name="Wade C.M."/>
            <person name="Giulotto E."/>
            <person name="Sigurdsson S."/>
            <person name="Zoli M."/>
            <person name="Gnerre S."/>
            <person name="Imsland F."/>
            <person name="Lear T.L."/>
            <person name="Adelson D.L."/>
            <person name="Bailey E."/>
            <person name="Bellone R.R."/>
            <person name="Bloecker H."/>
            <person name="Distl O."/>
            <person name="Edgar R.C."/>
            <person name="Garber M."/>
            <person name="Leeb T."/>
            <person name="Mauceli E."/>
            <person name="MacLeod J.N."/>
            <person name="Penedo M.C.T."/>
            <person name="Raison J.M."/>
            <person name="Sharpe T."/>
            <person name="Vogel J."/>
            <person name="Andersson L."/>
            <person name="Antczak D.F."/>
            <person name="Biagi T."/>
            <person name="Binns M.M."/>
            <person name="Chowdhary B.P."/>
            <person name="Coleman S.J."/>
            <person name="Della Valle G."/>
            <person name="Fryc S."/>
            <person name="Guerin G."/>
            <person name="Hasegawa T."/>
            <person name="Hill E.W."/>
            <person name="Jurka J."/>
            <person name="Kiialainen A."/>
            <person name="Lindgren G."/>
            <person name="Liu J."/>
            <person name="Magnani E."/>
            <person name="Mickelson J.R."/>
            <person name="Murray J."/>
            <person name="Nergadze S.G."/>
            <person name="Onofrio R."/>
            <person name="Pedroni S."/>
            <person name="Piras M.F."/>
            <person name="Raudsepp T."/>
            <person name="Rocchi M."/>
            <person name="Roeed K.H."/>
            <person name="Ryder O.A."/>
            <person name="Searle S."/>
            <person name="Skow L."/>
            <person name="Swinburne J.E."/>
            <person name="Syvaenen A.C."/>
            <person name="Tozaki T."/>
            <person name="Valberg S.J."/>
            <person name="Vaudin M."/>
            <person name="White J.R."/>
            <person name="Zody M.C."/>
            <person name="Lander E.S."/>
            <person name="Lindblad-Toh K."/>
        </authorList>
    </citation>
    <scope>NUCLEOTIDE SEQUENCE [LARGE SCALE GENOMIC DNA]</scope>
    <source>
        <strain evidence="3 4">Thoroughbred</strain>
    </source>
</reference>
<evidence type="ECO:0000256" key="2">
    <source>
        <dbReference type="ARBA" id="ARBA00022737"/>
    </source>
</evidence>
<dbReference type="SUPFAM" id="SSF50978">
    <property type="entry name" value="WD40 repeat-like"/>
    <property type="match status" value="1"/>
</dbReference>
<dbReference type="InterPro" id="IPR036322">
    <property type="entry name" value="WD40_repeat_dom_sf"/>
</dbReference>
<dbReference type="PANTHER" id="PTHR10971">
    <property type="entry name" value="MRNA EXPORT FACTOR AND BUB3"/>
    <property type="match status" value="1"/>
</dbReference>
<organism evidence="3 4">
    <name type="scientific">Equus caballus</name>
    <name type="common">Horse</name>
    <dbReference type="NCBI Taxonomy" id="9796"/>
    <lineage>
        <taxon>Eukaryota</taxon>
        <taxon>Metazoa</taxon>
        <taxon>Chordata</taxon>
        <taxon>Craniata</taxon>
        <taxon>Vertebrata</taxon>
        <taxon>Euteleostomi</taxon>
        <taxon>Mammalia</taxon>
        <taxon>Eutheria</taxon>
        <taxon>Laurasiatheria</taxon>
        <taxon>Perissodactyla</taxon>
        <taxon>Equidae</taxon>
        <taxon>Equus</taxon>
    </lineage>
</organism>
<dbReference type="Gene3D" id="2.130.10.10">
    <property type="entry name" value="YVTN repeat-like/Quinoprotein amine dehydrogenase"/>
    <property type="match status" value="2"/>
</dbReference>
<dbReference type="GeneTree" id="ENSGT01090000263352"/>
<dbReference type="Proteomes" id="UP000002281">
    <property type="component" value="Chromosome 31"/>
</dbReference>
<dbReference type="InterPro" id="IPR001680">
    <property type="entry name" value="WD40_rpt"/>
</dbReference>
<sequence length="177" mass="20034">MTGSNEFKLNQPPEDGFSSMKFSPSTSQFLLVSSWDMSVHLHDVLANSMQLKYQHACTVLKSFELVMPLSDVLNNIPEVNVMANMSWDQRVKFQDPRTPCNAGIFSQPEKVLADKYLDSSPEVQKSAFKCHRPEENKIEQIYLVNVISFHNIHTTFATGGSDGFVNISDPFNKKRLC</sequence>
<dbReference type="GO" id="GO:0043130">
    <property type="term" value="F:ubiquitin binding"/>
    <property type="evidence" value="ECO:0000318"/>
    <property type="project" value="GO_Central"/>
</dbReference>
<dbReference type="GO" id="GO:0005654">
    <property type="term" value="C:nucleoplasm"/>
    <property type="evidence" value="ECO:0000318"/>
    <property type="project" value="GO_Central"/>
</dbReference>
<accession>A0A9L0SJ55</accession>
<evidence type="ECO:0000256" key="1">
    <source>
        <dbReference type="ARBA" id="ARBA00022574"/>
    </source>
</evidence>
<reference evidence="3" key="2">
    <citation type="submission" date="2025-08" db="UniProtKB">
        <authorList>
            <consortium name="Ensembl"/>
        </authorList>
    </citation>
    <scope>IDENTIFICATION</scope>
    <source>
        <strain evidence="3">Thoroughbred</strain>
    </source>
</reference>
<keyword evidence="1" id="KW-0853">WD repeat</keyword>
<proteinExistence type="predicted"/>
<dbReference type="GO" id="GO:0033597">
    <property type="term" value="C:mitotic checkpoint complex"/>
    <property type="evidence" value="ECO:0000318"/>
    <property type="project" value="GO_Central"/>
</dbReference>
<keyword evidence="2" id="KW-0677">Repeat</keyword>
<evidence type="ECO:0000313" key="4">
    <source>
        <dbReference type="Proteomes" id="UP000002281"/>
    </source>
</evidence>
<dbReference type="GO" id="GO:0007094">
    <property type="term" value="P:mitotic spindle assembly checkpoint signaling"/>
    <property type="evidence" value="ECO:0000318"/>
    <property type="project" value="GO_Central"/>
</dbReference>
<dbReference type="SMART" id="SM00320">
    <property type="entry name" value="WD40"/>
    <property type="match status" value="2"/>
</dbReference>
<evidence type="ECO:0000313" key="3">
    <source>
        <dbReference type="Ensembl" id="ENSECAP00000074035.1"/>
    </source>
</evidence>
<dbReference type="AlphaFoldDB" id="A0A9L0SJ55"/>
<dbReference type="InterPro" id="IPR015943">
    <property type="entry name" value="WD40/YVTN_repeat-like_dom_sf"/>
</dbReference>
<dbReference type="GO" id="GO:0000776">
    <property type="term" value="C:kinetochore"/>
    <property type="evidence" value="ECO:0000318"/>
    <property type="project" value="GO_Central"/>
</dbReference>
<dbReference type="Ensembl" id="ENSECAT00000085223.1">
    <property type="protein sequence ID" value="ENSECAP00000074035.1"/>
    <property type="gene ID" value="ENSECAG00000059138.1"/>
</dbReference>
<dbReference type="GO" id="GO:1990298">
    <property type="term" value="C:bub1-bub3 complex"/>
    <property type="evidence" value="ECO:0000318"/>
    <property type="project" value="GO_Central"/>
</dbReference>
<keyword evidence="4" id="KW-1185">Reference proteome</keyword>
<reference evidence="3" key="3">
    <citation type="submission" date="2025-09" db="UniProtKB">
        <authorList>
            <consortium name="Ensembl"/>
        </authorList>
    </citation>
    <scope>IDENTIFICATION</scope>
    <source>
        <strain evidence="3">Thoroughbred</strain>
    </source>
</reference>
<name>A0A9L0SJ55_HORSE</name>
<protein>
    <submittedName>
        <fullName evidence="3">Uncharacterized protein</fullName>
    </submittedName>
</protein>